<organism evidence="1 2">
    <name type="scientific">Synechococcus phage S-SRM01</name>
    <dbReference type="NCBI Taxonomy" id="2781608"/>
    <lineage>
        <taxon>Viruses</taxon>
        <taxon>Duplodnaviria</taxon>
        <taxon>Heunggongvirae</taxon>
        <taxon>Uroviricota</taxon>
        <taxon>Caudoviricetes</taxon>
        <taxon>Pantevenvirales</taxon>
        <taxon>Kyanoviridae</taxon>
        <taxon>Serangoonvirus</taxon>
        <taxon>Serangoonvirus essarone</taxon>
    </lineage>
</organism>
<dbReference type="KEGG" id="vg:77946204"/>
<reference evidence="1" key="1">
    <citation type="submission" date="2020-09" db="EMBL/GenBank/DDBJ databases">
        <authorList>
            <person name="Zhang D."/>
            <person name="Hatherill J.R."/>
            <person name="Ramirez J.F."/>
            <person name="Edinger B."/>
            <person name="Balarin R."/>
            <person name="Sullivan A."/>
            <person name="Humpal K.M."/>
            <person name="Guseva A."/>
            <person name="Butela K.A."/>
            <person name="Garlena R.A."/>
            <person name="Russell D.A."/>
            <person name="Pope W.H."/>
            <person name="Jacobs-Sera D."/>
            <person name="Hatfull G.F."/>
        </authorList>
    </citation>
    <scope>NUCLEOTIDE SEQUENCE</scope>
</reference>
<dbReference type="GeneID" id="77946204"/>
<sequence length="193" mass="22338">MALTGYEKPLDQYTQKELVEIAEKYAVYYTTATGQGRISGYQRLPKSQLISLIKNDHDYKSANPKSPKLSGTSRLGNRFSKFKESLFGNETPEQLMDEILTIASDTKRNFPVPGKYYTYIYYAATPRILYDRHPLIIAGDILPKGFRAFNYHWGKIRQYNTEDGDRLVSGLYELTPQEYNILKSVPYKRIIRN</sequence>
<dbReference type="EMBL" id="MW015081">
    <property type="protein sequence ID" value="QPX47999.1"/>
    <property type="molecule type" value="Genomic_DNA"/>
</dbReference>
<evidence type="ECO:0000313" key="1">
    <source>
        <dbReference type="EMBL" id="QPX47999.1"/>
    </source>
</evidence>
<protein>
    <submittedName>
        <fullName evidence="1">Uncharacterized protein</fullName>
    </submittedName>
</protein>
<proteinExistence type="predicted"/>
<evidence type="ECO:0000313" key="2">
    <source>
        <dbReference type="Proteomes" id="UP000664915"/>
    </source>
</evidence>
<dbReference type="RefSeq" id="YP_010670009.1">
    <property type="nucleotide sequence ID" value="NC_070963.1"/>
</dbReference>
<keyword evidence="2" id="KW-1185">Reference proteome</keyword>
<name>A0A879R299_9CAUD</name>
<dbReference type="Proteomes" id="UP000664915">
    <property type="component" value="Segment"/>
</dbReference>
<accession>A0A879R299</accession>